<dbReference type="SUPFAM" id="SSF81514">
    <property type="entry name" value="Subunit X (non-heme 7 kDa protein) of cytochrome bc1 complex (Ubiquinol-cytochrome c reductase)"/>
    <property type="match status" value="1"/>
</dbReference>
<dbReference type="InterPro" id="IPR008027">
    <property type="entry name" value="QCR9"/>
</dbReference>
<organism evidence="12 13">
    <name type="scientific">Brassicogethes aeneus</name>
    <name type="common">Rape pollen beetle</name>
    <name type="synonym">Meligethes aeneus</name>
    <dbReference type="NCBI Taxonomy" id="1431903"/>
    <lineage>
        <taxon>Eukaryota</taxon>
        <taxon>Metazoa</taxon>
        <taxon>Ecdysozoa</taxon>
        <taxon>Arthropoda</taxon>
        <taxon>Hexapoda</taxon>
        <taxon>Insecta</taxon>
        <taxon>Pterygota</taxon>
        <taxon>Neoptera</taxon>
        <taxon>Endopterygota</taxon>
        <taxon>Coleoptera</taxon>
        <taxon>Polyphaga</taxon>
        <taxon>Cucujiformia</taxon>
        <taxon>Nitidulidae</taxon>
        <taxon>Meligethinae</taxon>
        <taxon>Brassicogethes</taxon>
    </lineage>
</organism>
<comment type="subunit">
    <text evidence="11">Component of the ubiquinol-cytochrome c oxidoreductase (cytochrome b-c1 complex, complex III, CIII), a multisubunit enzyme composed of 3 respiratory subunits cytochrome b, cytochrome c1 and Rieske protein, 2 core protein subunits, and additional low-molecular weight protein subunits.</text>
</comment>
<dbReference type="PANTHER" id="PTHR12980">
    <property type="entry name" value="UBIQUINOL-CYTOCHROME C REDUCTASE COMPLEX, SUBUNIT X"/>
    <property type="match status" value="1"/>
</dbReference>
<dbReference type="GO" id="GO:0006122">
    <property type="term" value="P:mitochondrial electron transport, ubiquinol to cytochrome c"/>
    <property type="evidence" value="ECO:0007669"/>
    <property type="project" value="UniProtKB-UniRule"/>
</dbReference>
<gene>
    <name evidence="12" type="ORF">MELIAE_LOCUS2825</name>
</gene>
<dbReference type="FunFam" id="1.20.5.260:FF:000001">
    <property type="entry name" value="Cytochrome b-c1 complex subunit 9"/>
    <property type="match status" value="1"/>
</dbReference>
<comment type="similarity">
    <text evidence="2 11">Belongs to the UQCR10/QCR9 family.</text>
</comment>
<keyword evidence="4 11" id="KW-0679">Respiratory chain</keyword>
<evidence type="ECO:0000256" key="1">
    <source>
        <dbReference type="ARBA" id="ARBA00004434"/>
    </source>
</evidence>
<keyword evidence="13" id="KW-1185">Reference proteome</keyword>
<evidence type="ECO:0000313" key="12">
    <source>
        <dbReference type="EMBL" id="CAH0549791.1"/>
    </source>
</evidence>
<evidence type="ECO:0000256" key="7">
    <source>
        <dbReference type="ARBA" id="ARBA00022982"/>
    </source>
</evidence>
<sequence>MALSSTIYNTIFKRTSTFALACGISAFFFERTLDLGSETVFEKVNQGKLWNDMKDKL</sequence>
<dbReference type="GO" id="GO:0045275">
    <property type="term" value="C:respiratory chain complex III"/>
    <property type="evidence" value="ECO:0007669"/>
    <property type="project" value="UniProtKB-UniRule"/>
</dbReference>
<accession>A0A9P0AW82</accession>
<keyword evidence="5" id="KW-0812">Transmembrane</keyword>
<keyword evidence="3 11" id="KW-0813">Transport</keyword>
<dbReference type="GO" id="GO:0005743">
    <property type="term" value="C:mitochondrial inner membrane"/>
    <property type="evidence" value="ECO:0007669"/>
    <property type="project" value="UniProtKB-SubCell"/>
</dbReference>
<comment type="subcellular location">
    <subcellularLocation>
        <location evidence="1 11">Mitochondrion inner membrane</location>
        <topology evidence="1 11">Single-pass membrane protein</topology>
    </subcellularLocation>
</comment>
<proteinExistence type="inferred from homology"/>
<evidence type="ECO:0000256" key="2">
    <source>
        <dbReference type="ARBA" id="ARBA00007856"/>
    </source>
</evidence>
<keyword evidence="7 11" id="KW-0249">Electron transport</keyword>
<dbReference type="InterPro" id="IPR036656">
    <property type="entry name" value="QCR9_sf"/>
</dbReference>
<dbReference type="EMBL" id="OV121142">
    <property type="protein sequence ID" value="CAH0549791.1"/>
    <property type="molecule type" value="Genomic_DNA"/>
</dbReference>
<evidence type="ECO:0000256" key="9">
    <source>
        <dbReference type="ARBA" id="ARBA00023128"/>
    </source>
</evidence>
<dbReference type="AlphaFoldDB" id="A0A9P0AW82"/>
<keyword evidence="9 11" id="KW-0496">Mitochondrion</keyword>
<keyword evidence="8" id="KW-1133">Transmembrane helix</keyword>
<dbReference type="Proteomes" id="UP001154078">
    <property type="component" value="Chromosome 11"/>
</dbReference>
<keyword evidence="10" id="KW-0472">Membrane</keyword>
<evidence type="ECO:0000313" key="13">
    <source>
        <dbReference type="Proteomes" id="UP001154078"/>
    </source>
</evidence>
<reference evidence="12" key="1">
    <citation type="submission" date="2021-12" db="EMBL/GenBank/DDBJ databases">
        <authorList>
            <person name="King R."/>
        </authorList>
    </citation>
    <scope>NUCLEOTIDE SEQUENCE</scope>
</reference>
<evidence type="ECO:0000256" key="10">
    <source>
        <dbReference type="ARBA" id="ARBA00023136"/>
    </source>
</evidence>
<dbReference type="Pfam" id="PF05365">
    <property type="entry name" value="UCR_UQCRX_QCR9"/>
    <property type="match status" value="1"/>
</dbReference>
<dbReference type="OrthoDB" id="44067at2759"/>
<evidence type="ECO:0000256" key="4">
    <source>
        <dbReference type="ARBA" id="ARBA00022660"/>
    </source>
</evidence>
<evidence type="ECO:0000256" key="11">
    <source>
        <dbReference type="RuleBase" id="RU368056"/>
    </source>
</evidence>
<evidence type="ECO:0000256" key="3">
    <source>
        <dbReference type="ARBA" id="ARBA00022448"/>
    </source>
</evidence>
<evidence type="ECO:0000256" key="5">
    <source>
        <dbReference type="ARBA" id="ARBA00022692"/>
    </source>
</evidence>
<comment type="function">
    <text evidence="11">Component of the ubiquinol-cytochrome c oxidoreductase, a multisubunit transmembrane complex that is part of the mitochondrial electron transport chain which drives oxidative phosphorylation. The complex plays an important role in the uptake of multiple carbon sources present in different host niches.</text>
</comment>
<keyword evidence="6 11" id="KW-0999">Mitochondrion inner membrane</keyword>
<name>A0A9P0AW82_BRAAE</name>
<dbReference type="Gene3D" id="1.20.5.260">
    <property type="entry name" value="Cytochrome b-c1 complex subunit 9"/>
    <property type="match status" value="1"/>
</dbReference>
<evidence type="ECO:0000256" key="8">
    <source>
        <dbReference type="ARBA" id="ARBA00022989"/>
    </source>
</evidence>
<evidence type="ECO:0000256" key="6">
    <source>
        <dbReference type="ARBA" id="ARBA00022792"/>
    </source>
</evidence>
<protein>
    <recommendedName>
        <fullName evidence="11">Complex III subunit 9</fullName>
    </recommendedName>
</protein>
<dbReference type="PANTHER" id="PTHR12980:SF0">
    <property type="entry name" value="CYTOCHROME B-C1 COMPLEX SUBUNIT 9"/>
    <property type="match status" value="1"/>
</dbReference>